<evidence type="ECO:0000313" key="3">
    <source>
        <dbReference type="Proteomes" id="UP000092024"/>
    </source>
</evidence>
<sequence length="147" mass="17046">MTEARLIHRDELENLLLLYKFLQPDDPELIRGQDLSDHWNDILDDKNMNIIVVEHEGVIVASCVLVIIKNLTRNARPYGLIENVITHKDFRRQGFGQMAIEKAKKIGQELNCYKLMLMTGSQKEEVHNFYEKTGFVKGKKTGFIINM</sequence>
<gene>
    <name evidence="2" type="ORF">A7K91_14980</name>
</gene>
<dbReference type="SUPFAM" id="SSF55729">
    <property type="entry name" value="Acyl-CoA N-acyltransferases (Nat)"/>
    <property type="match status" value="1"/>
</dbReference>
<evidence type="ECO:0000259" key="1">
    <source>
        <dbReference type="PROSITE" id="PS51186"/>
    </source>
</evidence>
<dbReference type="InterPro" id="IPR000182">
    <property type="entry name" value="GNAT_dom"/>
</dbReference>
<dbReference type="Proteomes" id="UP000092024">
    <property type="component" value="Unassembled WGS sequence"/>
</dbReference>
<dbReference type="CDD" id="cd04301">
    <property type="entry name" value="NAT_SF"/>
    <property type="match status" value="1"/>
</dbReference>
<dbReference type="STRING" id="1844972.A7K91_14980"/>
<dbReference type="EMBL" id="LYPA01000023">
    <property type="protein sequence ID" value="OBR68930.1"/>
    <property type="molecule type" value="Genomic_DNA"/>
</dbReference>
<organism evidence="2 3">
    <name type="scientific">Paenibacillus oryzae</name>
    <dbReference type="NCBI Taxonomy" id="1844972"/>
    <lineage>
        <taxon>Bacteria</taxon>
        <taxon>Bacillati</taxon>
        <taxon>Bacillota</taxon>
        <taxon>Bacilli</taxon>
        <taxon>Bacillales</taxon>
        <taxon>Paenibacillaceae</taxon>
        <taxon>Paenibacillus</taxon>
    </lineage>
</organism>
<comment type="caution">
    <text evidence="2">The sequence shown here is derived from an EMBL/GenBank/DDBJ whole genome shotgun (WGS) entry which is preliminary data.</text>
</comment>
<protein>
    <submittedName>
        <fullName evidence="2">GCN5 family acetyltransferase</fullName>
    </submittedName>
</protein>
<dbReference type="PANTHER" id="PTHR13355:SF11">
    <property type="entry name" value="GLUCOSAMINE 6-PHOSPHATE N-ACETYLTRANSFERASE"/>
    <property type="match status" value="1"/>
</dbReference>
<feature type="domain" description="N-acetyltransferase" evidence="1">
    <location>
        <begin position="5"/>
        <end position="147"/>
    </location>
</feature>
<reference evidence="2 3" key="1">
    <citation type="submission" date="2016-05" db="EMBL/GenBank/DDBJ databases">
        <title>Paenibacillus oryzae. sp. nov., isolated from the rice root.</title>
        <authorList>
            <person name="Zhang J."/>
            <person name="Zhang X."/>
        </authorList>
    </citation>
    <scope>NUCLEOTIDE SEQUENCE [LARGE SCALE GENOMIC DNA]</scope>
    <source>
        <strain evidence="2 3">1DrF-4</strain>
    </source>
</reference>
<dbReference type="InterPro" id="IPR016181">
    <property type="entry name" value="Acyl_CoA_acyltransferase"/>
</dbReference>
<dbReference type="OrthoDB" id="9797826at2"/>
<dbReference type="AlphaFoldDB" id="A0A1A5YU53"/>
<dbReference type="RefSeq" id="WP_068678777.1">
    <property type="nucleotide sequence ID" value="NZ_LYPA01000023.1"/>
</dbReference>
<dbReference type="Pfam" id="PF00583">
    <property type="entry name" value="Acetyltransf_1"/>
    <property type="match status" value="1"/>
</dbReference>
<accession>A0A1A5YU53</accession>
<keyword evidence="2" id="KW-0808">Transferase</keyword>
<proteinExistence type="predicted"/>
<name>A0A1A5YU53_9BACL</name>
<dbReference type="PANTHER" id="PTHR13355">
    <property type="entry name" value="GLUCOSAMINE 6-PHOSPHATE N-ACETYLTRANSFERASE"/>
    <property type="match status" value="1"/>
</dbReference>
<dbReference type="GO" id="GO:0004343">
    <property type="term" value="F:glucosamine 6-phosphate N-acetyltransferase activity"/>
    <property type="evidence" value="ECO:0007669"/>
    <property type="project" value="TreeGrafter"/>
</dbReference>
<keyword evidence="3" id="KW-1185">Reference proteome</keyword>
<dbReference type="Gene3D" id="3.40.630.30">
    <property type="match status" value="1"/>
</dbReference>
<dbReference type="InterPro" id="IPR039143">
    <property type="entry name" value="GNPNAT1-like"/>
</dbReference>
<dbReference type="PROSITE" id="PS51186">
    <property type="entry name" value="GNAT"/>
    <property type="match status" value="1"/>
</dbReference>
<evidence type="ECO:0000313" key="2">
    <source>
        <dbReference type="EMBL" id="OBR68930.1"/>
    </source>
</evidence>